<proteinExistence type="predicted"/>
<evidence type="ECO:0000313" key="3">
    <source>
        <dbReference type="EMBL" id="MBB4080485.1"/>
    </source>
</evidence>
<name>A0A840EAA7_9BACT</name>
<keyword evidence="2" id="KW-0812">Transmembrane</keyword>
<dbReference type="Pfam" id="PF13174">
    <property type="entry name" value="TPR_6"/>
    <property type="match status" value="2"/>
</dbReference>
<keyword evidence="4" id="KW-1185">Reference proteome</keyword>
<dbReference type="Pfam" id="PF13181">
    <property type="entry name" value="TPR_8"/>
    <property type="match status" value="1"/>
</dbReference>
<dbReference type="SUPFAM" id="SSF48452">
    <property type="entry name" value="TPR-like"/>
    <property type="match status" value="1"/>
</dbReference>
<keyword evidence="2" id="KW-1133">Transmembrane helix</keyword>
<feature type="region of interest" description="Disordered" evidence="1">
    <location>
        <begin position="1"/>
        <end position="31"/>
    </location>
</feature>
<accession>A0A840EAA7</accession>
<dbReference type="InterPro" id="IPR019734">
    <property type="entry name" value="TPR_rpt"/>
</dbReference>
<dbReference type="Gene3D" id="1.25.40.10">
    <property type="entry name" value="Tetratricopeptide repeat domain"/>
    <property type="match status" value="1"/>
</dbReference>
<protein>
    <submittedName>
        <fullName evidence="3">Tetratricopeptide (TPR) repeat protein</fullName>
    </submittedName>
</protein>
<organism evidence="3 4">
    <name type="scientific">Neolewinella aquimaris</name>
    <dbReference type="NCBI Taxonomy" id="1835722"/>
    <lineage>
        <taxon>Bacteria</taxon>
        <taxon>Pseudomonadati</taxon>
        <taxon>Bacteroidota</taxon>
        <taxon>Saprospiria</taxon>
        <taxon>Saprospirales</taxon>
        <taxon>Lewinellaceae</taxon>
        <taxon>Neolewinella</taxon>
    </lineage>
</organism>
<gene>
    <name evidence="3" type="ORF">GGR28_003119</name>
</gene>
<dbReference type="InterPro" id="IPR011990">
    <property type="entry name" value="TPR-like_helical_dom_sf"/>
</dbReference>
<dbReference type="Proteomes" id="UP000576209">
    <property type="component" value="Unassembled WGS sequence"/>
</dbReference>
<reference evidence="3 4" key="1">
    <citation type="submission" date="2020-08" db="EMBL/GenBank/DDBJ databases">
        <title>Genomic Encyclopedia of Type Strains, Phase IV (KMG-IV): sequencing the most valuable type-strain genomes for metagenomic binning, comparative biology and taxonomic classification.</title>
        <authorList>
            <person name="Goeker M."/>
        </authorList>
    </citation>
    <scope>NUCLEOTIDE SEQUENCE [LARGE SCALE GENOMIC DNA]</scope>
    <source>
        <strain evidence="3 4">DSM 105137</strain>
    </source>
</reference>
<evidence type="ECO:0000313" key="4">
    <source>
        <dbReference type="Proteomes" id="UP000576209"/>
    </source>
</evidence>
<evidence type="ECO:0000256" key="2">
    <source>
        <dbReference type="SAM" id="Phobius"/>
    </source>
</evidence>
<evidence type="ECO:0000256" key="1">
    <source>
        <dbReference type="SAM" id="MobiDB-lite"/>
    </source>
</evidence>
<dbReference type="RefSeq" id="WP_183496722.1">
    <property type="nucleotide sequence ID" value="NZ_JACIFF010000008.1"/>
</dbReference>
<keyword evidence="2" id="KW-0472">Membrane</keyword>
<dbReference type="EMBL" id="JACIFF010000008">
    <property type="protein sequence ID" value="MBB4080485.1"/>
    <property type="molecule type" value="Genomic_DNA"/>
</dbReference>
<comment type="caution">
    <text evidence="3">The sequence shown here is derived from an EMBL/GenBank/DDBJ whole genome shotgun (WGS) entry which is preliminary data.</text>
</comment>
<sequence>MARKNNIGRRPTGTPSKGRAANTNTGIGGESDGDDTLVDFVEVRDQGLDFFERNRKPIIIAVVALIAIVAGALLYQTFIAAPAERNAAEQMQQAQFQFDQDSFSLALTNPGQGYPGFLDIADEYSGTKAGNLANYYAAVSYLNLGKYEAAMDYLQDFDAEGELLPAMKAGVMGDLHSELGDFSAAIDSYREAVDEAGNNYVTGGYYLNKLGLLLRKEGRTEEALAAFRRLKADYSASAEAAQADKYITALESK</sequence>
<feature type="transmembrane region" description="Helical" evidence="2">
    <location>
        <begin position="58"/>
        <end position="78"/>
    </location>
</feature>
<dbReference type="AlphaFoldDB" id="A0A840EAA7"/>